<gene>
    <name evidence="2" type="ORF">TBRA_LOCUS15179</name>
</gene>
<evidence type="ECO:0000256" key="1">
    <source>
        <dbReference type="SAM" id="MobiDB-lite"/>
    </source>
</evidence>
<evidence type="ECO:0000313" key="2">
    <source>
        <dbReference type="EMBL" id="CAB0043591.1"/>
    </source>
</evidence>
<keyword evidence="3" id="KW-1185">Reference proteome</keyword>
<proteinExistence type="predicted"/>
<dbReference type="EMBL" id="CADCXV010001335">
    <property type="protein sequence ID" value="CAB0043591.1"/>
    <property type="molecule type" value="Genomic_DNA"/>
</dbReference>
<accession>A0A6H5J7W0</accession>
<feature type="compositionally biased region" description="Basic residues" evidence="1">
    <location>
        <begin position="145"/>
        <end position="156"/>
    </location>
</feature>
<feature type="compositionally biased region" description="Basic and acidic residues" evidence="1">
    <location>
        <begin position="157"/>
        <end position="168"/>
    </location>
</feature>
<feature type="region of interest" description="Disordered" evidence="1">
    <location>
        <begin position="126"/>
        <end position="183"/>
    </location>
</feature>
<sequence length="427" mass="47642">MIIPIRREFQWQHPMLGKAYTHHSSNSSATYVLCSSDCEDARFWVVKCRYKASVAARCPPTPLFCDWLPRNATTPPCFCLTSGCTRPPTRLSRGFNISSNSLVFGSLTNTIARMWSRQKLRHTRHIPLRALETKSPIEKNQTTPKSRRMRKTHMRRRKEEQERKRTKEEEEGGGGSENENRWTKTSTLDLEIRRFRPCVNSNEQLDNEYNYAPDNSIRDSSTQKKKQKLKVGKLTLMNNHALERRGVGPGKWSNRTAKNIFLATSFFEASNTFNGFRPTLPLASYLDSSCALAPLPLPPPTALAAGAGHLLIATRLVLGEQNANPGAKTKCNAKSATHAKVRASVGHTTITACPRSLACGRTGTLGFELTVEMLPGRPVTSRVQSACFLVGITNTGMRGIKSHSVEHHGVRALDETLTTVRNEKKAE</sequence>
<dbReference type="AlphaFoldDB" id="A0A6H5J7W0"/>
<protein>
    <submittedName>
        <fullName evidence="2">Uncharacterized protein</fullName>
    </submittedName>
</protein>
<dbReference type="Proteomes" id="UP000479190">
    <property type="component" value="Unassembled WGS sequence"/>
</dbReference>
<reference evidence="2 3" key="1">
    <citation type="submission" date="2020-02" db="EMBL/GenBank/DDBJ databases">
        <authorList>
            <person name="Ferguson B K."/>
        </authorList>
    </citation>
    <scope>NUCLEOTIDE SEQUENCE [LARGE SCALE GENOMIC DNA]</scope>
</reference>
<organism evidence="2 3">
    <name type="scientific">Trichogramma brassicae</name>
    <dbReference type="NCBI Taxonomy" id="86971"/>
    <lineage>
        <taxon>Eukaryota</taxon>
        <taxon>Metazoa</taxon>
        <taxon>Ecdysozoa</taxon>
        <taxon>Arthropoda</taxon>
        <taxon>Hexapoda</taxon>
        <taxon>Insecta</taxon>
        <taxon>Pterygota</taxon>
        <taxon>Neoptera</taxon>
        <taxon>Endopterygota</taxon>
        <taxon>Hymenoptera</taxon>
        <taxon>Apocrita</taxon>
        <taxon>Proctotrupomorpha</taxon>
        <taxon>Chalcidoidea</taxon>
        <taxon>Trichogrammatidae</taxon>
        <taxon>Trichogramma</taxon>
    </lineage>
</organism>
<feature type="region of interest" description="Disordered" evidence="1">
    <location>
        <begin position="205"/>
        <end position="225"/>
    </location>
</feature>
<evidence type="ECO:0000313" key="3">
    <source>
        <dbReference type="Proteomes" id="UP000479190"/>
    </source>
</evidence>
<name>A0A6H5J7W0_9HYME</name>